<dbReference type="FunFam" id="3.30.420.10:FF:000032">
    <property type="entry name" value="Retrovirus-related Pol polyprotein from transposon 297-like Protein"/>
    <property type="match status" value="1"/>
</dbReference>
<dbReference type="EMBL" id="BGPR01000042">
    <property type="protein sequence ID" value="GBL85242.1"/>
    <property type="molecule type" value="Genomic_DNA"/>
</dbReference>
<accession>A0A4Y2AYS1</accession>
<proteinExistence type="predicted"/>
<feature type="domain" description="Integrase catalytic" evidence="1">
    <location>
        <begin position="75"/>
        <end position="194"/>
    </location>
</feature>
<gene>
    <name evidence="2" type="primary">pol_986</name>
    <name evidence="2" type="ORF">AVEN_222717_1</name>
</gene>
<sequence length="391" mass="44795">MSTNQPRPFIPKAYRQIVFENVHFLSHPGTSATSNLISKRFIWPKMKSDIRDRIRACTKCQRAKVFQHTKAPLSTFSEPDARFSHIHLDYIGPLPISEGKKYCLTIIDRFTRWSEVIPTVDMTAETTAHALVHGWISRFGTPLTITTDQGRYFESTLFRELTNMIGSHRIHSASYHPQSNGMIERLHRHLKSSLMAHENLKWTETLPVVLLGLRTAIKRDLNATSSQLVYGTTLRLSSDLLRDDSIVNATATPTYVSNLILMMRKLNPTNPTYHGNDKFFVNSSLKSCSHVFLRIDKVRPPLTPPYSGPHIVKSRTDKNLVIDLNGRNVTVTIDRCKPAYEFSETISPRTTPKVIQNQFSNRKSQETNENLSNVRITRYGRHVHFPKRLCE</sequence>
<dbReference type="InterPro" id="IPR036397">
    <property type="entry name" value="RNaseH_sf"/>
</dbReference>
<dbReference type="GO" id="GO:0015074">
    <property type="term" value="P:DNA integration"/>
    <property type="evidence" value="ECO:0007669"/>
    <property type="project" value="InterPro"/>
</dbReference>
<dbReference type="PROSITE" id="PS50994">
    <property type="entry name" value="INTEGRASE"/>
    <property type="match status" value="1"/>
</dbReference>
<keyword evidence="3" id="KW-1185">Reference proteome</keyword>
<dbReference type="Gene3D" id="1.10.340.70">
    <property type="match status" value="1"/>
</dbReference>
<dbReference type="OrthoDB" id="6513537at2759"/>
<dbReference type="Gene3D" id="3.30.420.10">
    <property type="entry name" value="Ribonuclease H-like superfamily/Ribonuclease H"/>
    <property type="match status" value="1"/>
</dbReference>
<dbReference type="GO" id="GO:0003676">
    <property type="term" value="F:nucleic acid binding"/>
    <property type="evidence" value="ECO:0007669"/>
    <property type="project" value="InterPro"/>
</dbReference>
<evidence type="ECO:0000313" key="3">
    <source>
        <dbReference type="Proteomes" id="UP000499080"/>
    </source>
</evidence>
<dbReference type="Proteomes" id="UP000499080">
    <property type="component" value="Unassembled WGS sequence"/>
</dbReference>
<dbReference type="InterPro" id="IPR041588">
    <property type="entry name" value="Integrase_H2C2"/>
</dbReference>
<protein>
    <submittedName>
        <fullName evidence="2">Pro-Pol polyprotein</fullName>
    </submittedName>
</protein>
<dbReference type="PANTHER" id="PTHR38681">
    <property type="entry name" value="RETROVIRUS-RELATED POL POLYPROTEIN FROM TRANSPOSON 412-LIKE PROTEIN-RELATED"/>
    <property type="match status" value="1"/>
</dbReference>
<organism evidence="2 3">
    <name type="scientific">Araneus ventricosus</name>
    <name type="common">Orbweaver spider</name>
    <name type="synonym">Epeira ventricosa</name>
    <dbReference type="NCBI Taxonomy" id="182803"/>
    <lineage>
        <taxon>Eukaryota</taxon>
        <taxon>Metazoa</taxon>
        <taxon>Ecdysozoa</taxon>
        <taxon>Arthropoda</taxon>
        <taxon>Chelicerata</taxon>
        <taxon>Arachnida</taxon>
        <taxon>Araneae</taxon>
        <taxon>Araneomorphae</taxon>
        <taxon>Entelegynae</taxon>
        <taxon>Araneoidea</taxon>
        <taxon>Araneidae</taxon>
        <taxon>Araneus</taxon>
    </lineage>
</organism>
<dbReference type="InterPro" id="IPR012337">
    <property type="entry name" value="RNaseH-like_sf"/>
</dbReference>
<evidence type="ECO:0000313" key="2">
    <source>
        <dbReference type="EMBL" id="GBL85242.1"/>
    </source>
</evidence>
<evidence type="ECO:0000259" key="1">
    <source>
        <dbReference type="PROSITE" id="PS50994"/>
    </source>
</evidence>
<dbReference type="AlphaFoldDB" id="A0A4Y2AYS1"/>
<reference evidence="2 3" key="1">
    <citation type="journal article" date="2019" name="Sci. Rep.">
        <title>Orb-weaving spider Araneus ventricosus genome elucidates the spidroin gene catalogue.</title>
        <authorList>
            <person name="Kono N."/>
            <person name="Nakamura H."/>
            <person name="Ohtoshi R."/>
            <person name="Moran D.A.P."/>
            <person name="Shinohara A."/>
            <person name="Yoshida Y."/>
            <person name="Fujiwara M."/>
            <person name="Mori M."/>
            <person name="Tomita M."/>
            <person name="Arakawa K."/>
        </authorList>
    </citation>
    <scope>NUCLEOTIDE SEQUENCE [LARGE SCALE GENOMIC DNA]</scope>
</reference>
<dbReference type="Pfam" id="PF00665">
    <property type="entry name" value="rve"/>
    <property type="match status" value="1"/>
</dbReference>
<dbReference type="SUPFAM" id="SSF53098">
    <property type="entry name" value="Ribonuclease H-like"/>
    <property type="match status" value="1"/>
</dbReference>
<dbReference type="Pfam" id="PF17921">
    <property type="entry name" value="Integrase_H2C2"/>
    <property type="match status" value="1"/>
</dbReference>
<dbReference type="InterPro" id="IPR001584">
    <property type="entry name" value="Integrase_cat-core"/>
</dbReference>
<dbReference type="PANTHER" id="PTHR38681:SF1">
    <property type="entry name" value="RETROVIRUS-RELATED POL POLYPROTEIN FROM TRANSPOSON 412-LIKE PROTEIN"/>
    <property type="match status" value="1"/>
</dbReference>
<name>A0A4Y2AYS1_ARAVE</name>
<comment type="caution">
    <text evidence="2">The sequence shown here is derived from an EMBL/GenBank/DDBJ whole genome shotgun (WGS) entry which is preliminary data.</text>
</comment>